<proteinExistence type="predicted"/>
<reference evidence="2" key="1">
    <citation type="submission" date="2021-06" db="EMBL/GenBank/DDBJ databases">
        <title>Sequencing of actinobacteria type strains.</title>
        <authorList>
            <person name="Nguyen G.-S."/>
            <person name="Wentzel A."/>
        </authorList>
    </citation>
    <scope>NUCLEOTIDE SEQUENCE</scope>
    <source>
        <strain evidence="2">P38-E01</strain>
    </source>
</reference>
<comment type="caution">
    <text evidence="2">The sequence shown here is derived from an EMBL/GenBank/DDBJ whole genome shotgun (WGS) entry which is preliminary data.</text>
</comment>
<evidence type="ECO:0000313" key="2">
    <source>
        <dbReference type="EMBL" id="MBU7596069.1"/>
    </source>
</evidence>
<accession>A0A949JCW7</accession>
<dbReference type="Proteomes" id="UP000694501">
    <property type="component" value="Unassembled WGS sequence"/>
</dbReference>
<dbReference type="AlphaFoldDB" id="A0A949JCW7"/>
<dbReference type="RefSeq" id="WP_211043578.1">
    <property type="nucleotide sequence ID" value="NZ_JAELVF020000001.1"/>
</dbReference>
<name>A0A949JCW7_9ACTN</name>
<keyword evidence="3" id="KW-1185">Reference proteome</keyword>
<dbReference type="Gene3D" id="1.10.287.1060">
    <property type="entry name" value="ESAT-6-like"/>
    <property type="match status" value="1"/>
</dbReference>
<evidence type="ECO:0000313" key="3">
    <source>
        <dbReference type="Proteomes" id="UP000694501"/>
    </source>
</evidence>
<gene>
    <name evidence="2" type="ORF">JGS22_000080</name>
</gene>
<dbReference type="EMBL" id="JAELVF020000001">
    <property type="protein sequence ID" value="MBU7596069.1"/>
    <property type="molecule type" value="Genomic_DNA"/>
</dbReference>
<organism evidence="2 3">
    <name type="scientific">Streptomyces tardus</name>
    <dbReference type="NCBI Taxonomy" id="2780544"/>
    <lineage>
        <taxon>Bacteria</taxon>
        <taxon>Bacillati</taxon>
        <taxon>Actinomycetota</taxon>
        <taxon>Actinomycetes</taxon>
        <taxon>Kitasatosporales</taxon>
        <taxon>Streptomycetaceae</taxon>
        <taxon>Streptomyces</taxon>
    </lineage>
</organism>
<evidence type="ECO:0000256" key="1">
    <source>
        <dbReference type="SAM" id="MobiDB-lite"/>
    </source>
</evidence>
<evidence type="ECO:0008006" key="4">
    <source>
        <dbReference type="Google" id="ProtNLM"/>
    </source>
</evidence>
<feature type="region of interest" description="Disordered" evidence="1">
    <location>
        <begin position="1"/>
        <end position="20"/>
    </location>
</feature>
<protein>
    <recommendedName>
        <fullName evidence="4">WXG100 family type VII secretion target</fullName>
    </recommendedName>
</protein>
<sequence length="126" mass="13448">MSNESLQSKPAVLQTEGKNMQQVSTDFNTALTTLKNTLTGIETGDRPPWGGDDIGSSFGALYEGFRDGMYESMGHLVGRVDDIGKGMTGMGDNHEVNEDFNDSLVKAEEARAEKLGIGKIPHLGGG</sequence>